<dbReference type="PANTHER" id="PTHR12692:SF0">
    <property type="entry name" value="GH11935P"/>
    <property type="match status" value="1"/>
</dbReference>
<dbReference type="Gene3D" id="3.40.30.10">
    <property type="entry name" value="Glutaredoxin"/>
    <property type="match status" value="1"/>
</dbReference>
<evidence type="ECO:0008006" key="17">
    <source>
        <dbReference type="Google" id="ProtNLM"/>
    </source>
</evidence>
<comment type="pathway">
    <text evidence="12">Protein modification.</text>
</comment>
<keyword evidence="4" id="KW-0813">Transport</keyword>
<evidence type="ECO:0000256" key="11">
    <source>
        <dbReference type="ARBA" id="ARBA00023157"/>
    </source>
</evidence>
<evidence type="ECO:0000256" key="7">
    <source>
        <dbReference type="ARBA" id="ARBA00022824"/>
    </source>
</evidence>
<evidence type="ECO:0000256" key="3">
    <source>
        <dbReference type="ARBA" id="ARBA00009561"/>
    </source>
</evidence>
<feature type="transmembrane region" description="Helical" evidence="13">
    <location>
        <begin position="184"/>
        <end position="203"/>
    </location>
</feature>
<evidence type="ECO:0000256" key="13">
    <source>
        <dbReference type="SAM" id="Phobius"/>
    </source>
</evidence>
<name>A0A1A9VMF3_GLOAU</name>
<evidence type="ECO:0000256" key="9">
    <source>
        <dbReference type="ARBA" id="ARBA00022989"/>
    </source>
</evidence>
<feature type="transmembrane region" description="Helical" evidence="13">
    <location>
        <begin position="215"/>
        <end position="234"/>
    </location>
</feature>
<evidence type="ECO:0000256" key="2">
    <source>
        <dbReference type="ARBA" id="ARBA00004477"/>
    </source>
</evidence>
<keyword evidence="11" id="KW-1015">Disulfide bond</keyword>
<evidence type="ECO:0000256" key="10">
    <source>
        <dbReference type="ARBA" id="ARBA00023136"/>
    </source>
</evidence>
<feature type="transmembrane region" description="Helical" evidence="13">
    <location>
        <begin position="297"/>
        <end position="317"/>
    </location>
</feature>
<dbReference type="FunFam" id="3.40.30.10:FF:000009">
    <property type="entry name" value="Tumor suppressor candidate 3"/>
    <property type="match status" value="1"/>
</dbReference>
<keyword evidence="10 13" id="KW-0472">Membrane</keyword>
<dbReference type="SUPFAM" id="SSF52833">
    <property type="entry name" value="Thioredoxin-like"/>
    <property type="match status" value="1"/>
</dbReference>
<accession>A0A1A9VMF3</accession>
<comment type="subcellular location">
    <subcellularLocation>
        <location evidence="2">Endoplasmic reticulum membrane</location>
        <topology evidence="2">Multi-pass membrane protein</topology>
    </subcellularLocation>
</comment>
<organism evidence="15 16">
    <name type="scientific">Glossina austeni</name>
    <name type="common">Savannah tsetse fly</name>
    <dbReference type="NCBI Taxonomy" id="7395"/>
    <lineage>
        <taxon>Eukaryota</taxon>
        <taxon>Metazoa</taxon>
        <taxon>Ecdysozoa</taxon>
        <taxon>Arthropoda</taxon>
        <taxon>Hexapoda</taxon>
        <taxon>Insecta</taxon>
        <taxon>Pterygota</taxon>
        <taxon>Neoptera</taxon>
        <taxon>Endopterygota</taxon>
        <taxon>Diptera</taxon>
        <taxon>Brachycera</taxon>
        <taxon>Muscomorpha</taxon>
        <taxon>Hippoboscoidea</taxon>
        <taxon>Glossinidae</taxon>
        <taxon>Glossina</taxon>
    </lineage>
</organism>
<comment type="function">
    <text evidence="1">Subunit of the oligosaccharyl transferase (OST) complex that catalyzes the initial transfer of a defined glycan (Glc(3)Man(9)GlcNAc(2) in eukaryotes) from the lipid carrier dolichol-pyrophosphate to an asparagine residue within an Asn-X-Ser/Thr consensus motif in nascent polypeptide chains, the first step in protein N-glycosylation. N-glycosylation occurs cotranslationally and the complex associates with the Sec61 complex at the channel-forming translocon complex that mediates protein translocation across the endoplasmic reticulum (ER). All subunits are required for a maximal enzyme activity.</text>
</comment>
<dbReference type="GO" id="GO:0008250">
    <property type="term" value="C:oligosaccharyltransferase complex"/>
    <property type="evidence" value="ECO:0007669"/>
    <property type="project" value="TreeGrafter"/>
</dbReference>
<keyword evidence="6 14" id="KW-0732">Signal</keyword>
<dbReference type="Proteomes" id="UP000078200">
    <property type="component" value="Unassembled WGS sequence"/>
</dbReference>
<evidence type="ECO:0000313" key="15">
    <source>
        <dbReference type="EnsemblMetazoa" id="GAUT041623-PA"/>
    </source>
</evidence>
<keyword evidence="16" id="KW-1185">Reference proteome</keyword>
<dbReference type="EnsemblMetazoa" id="GAUT041623-RA">
    <property type="protein sequence ID" value="GAUT041623-PA"/>
    <property type="gene ID" value="GAUT041623"/>
</dbReference>
<proteinExistence type="inferred from homology"/>
<dbReference type="InterPro" id="IPR021149">
    <property type="entry name" value="OligosaccharylTrfase_OST3/OST6"/>
</dbReference>
<keyword evidence="8" id="KW-0460">Magnesium</keyword>
<dbReference type="PANTHER" id="PTHR12692">
    <property type="entry name" value="DOLICHYL-DIPHOSPHOOLIGOSACCHARIDE--PROTEIN GLYCOSYLTRANSFERASE-RELATED"/>
    <property type="match status" value="1"/>
</dbReference>
<evidence type="ECO:0000256" key="1">
    <source>
        <dbReference type="ARBA" id="ARBA00002791"/>
    </source>
</evidence>
<evidence type="ECO:0000256" key="8">
    <source>
        <dbReference type="ARBA" id="ARBA00022842"/>
    </source>
</evidence>
<reference evidence="15" key="1">
    <citation type="submission" date="2020-05" db="UniProtKB">
        <authorList>
            <consortium name="EnsemblMetazoa"/>
        </authorList>
    </citation>
    <scope>IDENTIFICATION</scope>
    <source>
        <strain evidence="15">TTRI</strain>
    </source>
</reference>
<feature type="transmembrane region" description="Helical" evidence="13">
    <location>
        <begin position="267"/>
        <end position="285"/>
    </location>
</feature>
<feature type="signal peptide" evidence="14">
    <location>
        <begin position="1"/>
        <end position="29"/>
    </location>
</feature>
<dbReference type="AlphaFoldDB" id="A0A1A9VMF3"/>
<evidence type="ECO:0000256" key="12">
    <source>
        <dbReference type="ARBA" id="ARBA00043952"/>
    </source>
</evidence>
<evidence type="ECO:0000256" key="5">
    <source>
        <dbReference type="ARBA" id="ARBA00022692"/>
    </source>
</evidence>
<dbReference type="InterPro" id="IPR036249">
    <property type="entry name" value="Thioredoxin-like_sf"/>
</dbReference>
<keyword evidence="5 13" id="KW-0812">Transmembrane</keyword>
<comment type="similarity">
    <text evidence="3">Belongs to the OST3/OST6 family.</text>
</comment>
<evidence type="ECO:0000256" key="4">
    <source>
        <dbReference type="ARBA" id="ARBA00022448"/>
    </source>
</evidence>
<sequence>MNTLLKYSVLLLTLCGGFLILSAFAQAKAKSGLSLSEKVQSLLDMNAKKALLRFNGQKFREYVKNSPRNYSVIVMLTALAPARQCQICRHAHDEFNIVAQSYRYSPAYSNKLFFAMVDFDEGSDVFQMLRLNMAPVFMHFPPKGKPKSADSMDIHRIGFAADVIARFVAERTDIQIRVFRPPNYSGAVALITLVALVGGFLYMRRNNLEFLYNKNIWGALAVFFCFAMISGQMWNHIRGPPLVHRTQNGGVAYIHGSSQGQLVVETYIIMGLNALIFLGMILLTESGNQTDQRKGRIMGIIGLALLAIFFSFLLSVFRSKAQGYPYSFLFK</sequence>
<keyword evidence="9 13" id="KW-1133">Transmembrane helix</keyword>
<dbReference type="GO" id="GO:0015693">
    <property type="term" value="P:magnesium ion transport"/>
    <property type="evidence" value="ECO:0007669"/>
    <property type="project" value="UniProtKB-ARBA"/>
</dbReference>
<dbReference type="VEuPathDB" id="VectorBase:GAUT041623"/>
<dbReference type="STRING" id="7395.A0A1A9VMF3"/>
<keyword evidence="7" id="KW-0256">Endoplasmic reticulum</keyword>
<evidence type="ECO:0000256" key="14">
    <source>
        <dbReference type="SAM" id="SignalP"/>
    </source>
</evidence>
<evidence type="ECO:0000313" key="16">
    <source>
        <dbReference type="Proteomes" id="UP000078200"/>
    </source>
</evidence>
<dbReference type="GO" id="GO:0018279">
    <property type="term" value="P:protein N-linked glycosylation via asparagine"/>
    <property type="evidence" value="ECO:0007669"/>
    <property type="project" value="TreeGrafter"/>
</dbReference>
<feature type="chain" id="PRO_5008399492" description="Magnesium transporter protein 1" evidence="14">
    <location>
        <begin position="30"/>
        <end position="331"/>
    </location>
</feature>
<dbReference type="Pfam" id="PF04756">
    <property type="entry name" value="OST3_OST6"/>
    <property type="match status" value="1"/>
</dbReference>
<protein>
    <recommendedName>
        <fullName evidence="17">Magnesium transporter protein 1</fullName>
    </recommendedName>
</protein>
<evidence type="ECO:0000256" key="6">
    <source>
        <dbReference type="ARBA" id="ARBA00022729"/>
    </source>
</evidence>